<proteinExistence type="predicted"/>
<dbReference type="GeneID" id="99651031"/>
<reference evidence="1 2" key="1">
    <citation type="submission" date="2016-10" db="EMBL/GenBank/DDBJ databases">
        <authorList>
            <person name="de Groot N.N."/>
        </authorList>
    </citation>
    <scope>NUCLEOTIDE SEQUENCE [LARGE SCALE GENOMIC DNA]</scope>
    <source>
        <strain evidence="1 2">DSM 43067</strain>
    </source>
</reference>
<sequence>MHEPDLASEEQWPLVHLDVSDLAPAEGARVVADVLTEASGRHEAFAAVVQMPSTTERPRGIGGVSERIRMLKQLRPRLKETCRGLAFVVSAETQATNAKAIRAGAKMWGCPTFATDDVAAATAWAQAQLAGASAEGDA</sequence>
<dbReference type="OrthoDB" id="3575038at2"/>
<name>A0A1I5NB07_9ACTN</name>
<organism evidence="1 2">
    <name type="scientific">Actinomadura madurae</name>
    <dbReference type="NCBI Taxonomy" id="1993"/>
    <lineage>
        <taxon>Bacteria</taxon>
        <taxon>Bacillati</taxon>
        <taxon>Actinomycetota</taxon>
        <taxon>Actinomycetes</taxon>
        <taxon>Streptosporangiales</taxon>
        <taxon>Thermomonosporaceae</taxon>
        <taxon>Actinomadura</taxon>
    </lineage>
</organism>
<gene>
    <name evidence="1" type="ORF">SAMN04489713_11284</name>
</gene>
<dbReference type="eggNOG" id="ENOG503261A">
    <property type="taxonomic scope" value="Bacteria"/>
</dbReference>
<dbReference type="EMBL" id="FOVH01000012">
    <property type="protein sequence ID" value="SFP18949.1"/>
    <property type="molecule type" value="Genomic_DNA"/>
</dbReference>
<dbReference type="STRING" id="1993.SAMN04489713_11284"/>
<dbReference type="Proteomes" id="UP000183413">
    <property type="component" value="Unassembled WGS sequence"/>
</dbReference>
<dbReference type="RefSeq" id="WP_083598102.1">
    <property type="nucleotide sequence ID" value="NZ_CP083237.1"/>
</dbReference>
<accession>A0A1I5NB07</accession>
<protein>
    <recommendedName>
        <fullName evidence="3">SpoIIAA-like</fullName>
    </recommendedName>
</protein>
<evidence type="ECO:0000313" key="1">
    <source>
        <dbReference type="EMBL" id="SFP18949.1"/>
    </source>
</evidence>
<keyword evidence="2" id="KW-1185">Reference proteome</keyword>
<dbReference type="AlphaFoldDB" id="A0A1I5NB07"/>
<evidence type="ECO:0000313" key="2">
    <source>
        <dbReference type="Proteomes" id="UP000183413"/>
    </source>
</evidence>
<evidence type="ECO:0008006" key="3">
    <source>
        <dbReference type="Google" id="ProtNLM"/>
    </source>
</evidence>
<dbReference type="InParanoid" id="A0A1I5NB07"/>